<dbReference type="EMBL" id="NOWF01000003">
    <property type="protein sequence ID" value="OYD08536.1"/>
    <property type="molecule type" value="Genomic_DNA"/>
</dbReference>
<dbReference type="AlphaFoldDB" id="A0A235B8C9"/>
<evidence type="ECO:0000313" key="3">
    <source>
        <dbReference type="Proteomes" id="UP000215459"/>
    </source>
</evidence>
<comment type="caution">
    <text evidence="2">The sequence shown here is derived from an EMBL/GenBank/DDBJ whole genome shotgun (WGS) entry which is preliminary data.</text>
</comment>
<name>A0A235B8C9_9BACL</name>
<feature type="region of interest" description="Disordered" evidence="1">
    <location>
        <begin position="495"/>
        <end position="524"/>
    </location>
</feature>
<reference evidence="2 3" key="1">
    <citation type="submission" date="2017-07" db="EMBL/GenBank/DDBJ databases">
        <title>The genome sequence of Paludifilum halophilum highlights mechanisms for microbial adaptation to high salt environemnts.</title>
        <authorList>
            <person name="Belbahri L."/>
        </authorList>
    </citation>
    <scope>NUCLEOTIDE SEQUENCE [LARGE SCALE GENOMIC DNA]</scope>
    <source>
        <strain evidence="2 3">DSM 102817</strain>
    </source>
</reference>
<gene>
    <name evidence="2" type="ORF">CHM34_06835</name>
</gene>
<protein>
    <recommendedName>
        <fullName evidence="4">Phage portal protein</fullName>
    </recommendedName>
</protein>
<dbReference type="Proteomes" id="UP000215459">
    <property type="component" value="Unassembled WGS sequence"/>
</dbReference>
<sequence length="524" mass="58676">MPKLYDVGGVYPADDHLERLAKYETCRVAFEGRLQELRERFMQVIAEDPDRLEQYKQLQRLLIAVNLPDIILTKPADLMVGEPPIYESGKGDRSPVQKALNSIVEENGLNKLIHEMVIGAGIRGDAFLKVRYDYRQDFSEIPEGYPKPKGTKPEPIIESVDPAYVFPEVSANSRKQFKAINIAYVYFIDTGKEEKPFLRVERHVPGYVIREDFELAEKPRVVTVDGVDLLQYDIIDQVSDPEIKATGADVPLVFHVPYKTTDESWEGIGGIEKILSLLEAIMDRLVQIDYILFKHSDPTMYGPALDESGTSTAAGGRYLEVNDQDVTPGYMTWESQLQGAFQELDKLVSMVFQISETPQWIFGTVVADNGSDGGTGTSHTDGMAIKARFMPILSKVKRIRVHVDEAVRDSLYYAMVMDKEKGGADYNAEYPKIHWKDGLPDSDKELAEIMNLRTGGKPTIDVKTAIKRMDELDDAQADAILKSIEEDTEKAAGFVDASIFNKDSGTEKQTEEKPEGDDEQDGGS</sequence>
<organism evidence="2 3">
    <name type="scientific">Paludifilum halophilum</name>
    <dbReference type="NCBI Taxonomy" id="1642702"/>
    <lineage>
        <taxon>Bacteria</taxon>
        <taxon>Bacillati</taxon>
        <taxon>Bacillota</taxon>
        <taxon>Bacilli</taxon>
        <taxon>Bacillales</taxon>
        <taxon>Thermoactinomycetaceae</taxon>
        <taxon>Paludifilum</taxon>
    </lineage>
</organism>
<evidence type="ECO:0008006" key="4">
    <source>
        <dbReference type="Google" id="ProtNLM"/>
    </source>
</evidence>
<evidence type="ECO:0000313" key="2">
    <source>
        <dbReference type="EMBL" id="OYD08536.1"/>
    </source>
</evidence>
<proteinExistence type="predicted"/>
<feature type="compositionally biased region" description="Basic and acidic residues" evidence="1">
    <location>
        <begin position="504"/>
        <end position="513"/>
    </location>
</feature>
<dbReference type="OrthoDB" id="2514584at2"/>
<dbReference type="RefSeq" id="WP_094263841.1">
    <property type="nucleotide sequence ID" value="NZ_NOWF01000003.1"/>
</dbReference>
<feature type="compositionally biased region" description="Acidic residues" evidence="1">
    <location>
        <begin position="514"/>
        <end position="524"/>
    </location>
</feature>
<keyword evidence="3" id="KW-1185">Reference proteome</keyword>
<accession>A0A235B8C9</accession>
<evidence type="ECO:0000256" key="1">
    <source>
        <dbReference type="SAM" id="MobiDB-lite"/>
    </source>
</evidence>